<dbReference type="PROSITE" id="PS51450">
    <property type="entry name" value="LRR"/>
    <property type="match status" value="2"/>
</dbReference>
<evidence type="ECO:0008006" key="13">
    <source>
        <dbReference type="Google" id="ProtNLM"/>
    </source>
</evidence>
<evidence type="ECO:0000256" key="4">
    <source>
        <dbReference type="ARBA" id="ARBA00022771"/>
    </source>
</evidence>
<dbReference type="Pfam" id="PF00560">
    <property type="entry name" value="LRR_1"/>
    <property type="match status" value="1"/>
</dbReference>
<dbReference type="CDD" id="cd16515">
    <property type="entry name" value="RING-HC_LRSAM1"/>
    <property type="match status" value="1"/>
</dbReference>
<dbReference type="GO" id="GO:0005737">
    <property type="term" value="C:cytoplasm"/>
    <property type="evidence" value="ECO:0007669"/>
    <property type="project" value="TreeGrafter"/>
</dbReference>
<accession>A0A401SUK9</accession>
<proteinExistence type="predicted"/>
<dbReference type="Gene3D" id="3.80.10.10">
    <property type="entry name" value="Ribonuclease Inhibitor"/>
    <property type="match status" value="1"/>
</dbReference>
<dbReference type="SUPFAM" id="SSF47769">
    <property type="entry name" value="SAM/Pointed domain"/>
    <property type="match status" value="1"/>
</dbReference>
<feature type="domain" description="SAM" evidence="10">
    <location>
        <begin position="590"/>
        <end position="648"/>
    </location>
</feature>
<keyword evidence="12" id="KW-1185">Reference proteome</keyword>
<evidence type="ECO:0000256" key="3">
    <source>
        <dbReference type="ARBA" id="ARBA00022737"/>
    </source>
</evidence>
<dbReference type="InterPro" id="IPR013083">
    <property type="entry name" value="Znf_RING/FYVE/PHD"/>
</dbReference>
<protein>
    <recommendedName>
        <fullName evidence="13">RING-type domain-containing protein</fullName>
    </recommendedName>
</protein>
<dbReference type="OrthoDB" id="1711136at2759"/>
<dbReference type="PANTHER" id="PTHR48051:SF47">
    <property type="entry name" value="LEUCINE RICH REPEAT AND STERILE ALPHA MOTIF CONTAINING 1"/>
    <property type="match status" value="1"/>
</dbReference>
<dbReference type="InterPro" id="IPR013761">
    <property type="entry name" value="SAM/pointed_sf"/>
</dbReference>
<dbReference type="SMART" id="SM00369">
    <property type="entry name" value="LRR_TYP"/>
    <property type="match status" value="4"/>
</dbReference>
<name>A0A401SUK9_CHIPU</name>
<dbReference type="Gene3D" id="1.10.150.50">
    <property type="entry name" value="Transcription Factor, Ets-1"/>
    <property type="match status" value="1"/>
</dbReference>
<evidence type="ECO:0000256" key="6">
    <source>
        <dbReference type="PROSITE-ProRule" id="PRU00175"/>
    </source>
</evidence>
<dbReference type="Pfam" id="PF13920">
    <property type="entry name" value="zf-C3HC4_3"/>
    <property type="match status" value="1"/>
</dbReference>
<dbReference type="InterPro" id="IPR032675">
    <property type="entry name" value="LRR_dom_sf"/>
</dbReference>
<feature type="non-terminal residue" evidence="11">
    <location>
        <position position="1"/>
    </location>
</feature>
<evidence type="ECO:0000256" key="2">
    <source>
        <dbReference type="ARBA" id="ARBA00022723"/>
    </source>
</evidence>
<gene>
    <name evidence="11" type="ORF">chiPu_0012553</name>
</gene>
<dbReference type="GO" id="GO:0008270">
    <property type="term" value="F:zinc ion binding"/>
    <property type="evidence" value="ECO:0007669"/>
    <property type="project" value="UniProtKB-KW"/>
</dbReference>
<evidence type="ECO:0000256" key="1">
    <source>
        <dbReference type="ARBA" id="ARBA00022614"/>
    </source>
</evidence>
<feature type="region of interest" description="Disordered" evidence="8">
    <location>
        <begin position="647"/>
        <end position="687"/>
    </location>
</feature>
<evidence type="ECO:0000313" key="12">
    <source>
        <dbReference type="Proteomes" id="UP000287033"/>
    </source>
</evidence>
<keyword evidence="5" id="KW-0862">Zinc</keyword>
<dbReference type="Gene3D" id="3.30.40.10">
    <property type="entry name" value="Zinc/RING finger domain, C3HC4 (zinc finger)"/>
    <property type="match status" value="1"/>
</dbReference>
<sequence length="747" mass="86405">SLVASAVVRPRGIWTFARPEMMLFTRKKKQSEEARKRLEYQICLAREAGADDILDISKCELYEIPVSVFSMCRVLQKKVLIVHTNHLSTLLPKSCNIQDLSMLKILDLHDNDLSSLPEDMGQLLSLQVLNVEQNLLKSLPNSLATLAQLQTLNLKGNRIRKVPESLSGLRSLRTLDISQNRIQILPQDLAHIRTLESLSLDAEAMTYPPASVCSNGTEAIKQFLCKELGIEYMPPSQYLLPVLESDGNITESDGVDGVFRQQMQEAEQWQSKFMDYEKRKEQKQQEKLDFERRLNEEQRERTQLILLNNSHKEQVLMSVKQEQGKLDQDLRDQQRHLEVERQRLQEELKRGERGATNLIRSLLEDSERRKQNSMLLESLEKERLRMDQLMAISQEENERLRKREVAAAMQEMLSESSMNKILQMVYETRRRQLVDEASSSMIEMDGKLQQIQAWQQLDQNKTISQILSEAEMQKVAFEVLQMKKDSKHSRIRDQIKLIENELMQLTQIELDRRENDTENLQQETLMGERQALSDLLQQLLKEKKQRETELRDLLAEMETKHETSQENYWLIQYQRLMDQKPLSLRAREEGVEKALVDILAELSADQYLPLFAHHRVTLKMLRYMTAEDLQQIGVRESRLQRAILRRVQESGPEEDQELVPTKETSADVGESQPSAPSEDKATPSSPAAVSEEVLAQSECVVCLEQESQMIFLPCGHVCCCQTCGAELSTCPLCRKDIEQKIRIYRTS</sequence>
<keyword evidence="3" id="KW-0677">Repeat</keyword>
<evidence type="ECO:0000259" key="10">
    <source>
        <dbReference type="PROSITE" id="PS50105"/>
    </source>
</evidence>
<dbReference type="SUPFAM" id="SSF57850">
    <property type="entry name" value="RING/U-box"/>
    <property type="match status" value="1"/>
</dbReference>
<keyword evidence="4 6" id="KW-0863">Zinc-finger</keyword>
<evidence type="ECO:0000313" key="11">
    <source>
        <dbReference type="EMBL" id="GCC34080.1"/>
    </source>
</evidence>
<dbReference type="PROSITE" id="PS50089">
    <property type="entry name" value="ZF_RING_2"/>
    <property type="match status" value="1"/>
</dbReference>
<dbReference type="InterPro" id="IPR001841">
    <property type="entry name" value="Znf_RING"/>
</dbReference>
<keyword evidence="1" id="KW-0433">Leucine-rich repeat</keyword>
<feature type="coiled-coil region" evidence="7">
    <location>
        <begin position="488"/>
        <end position="560"/>
    </location>
</feature>
<keyword evidence="7" id="KW-0175">Coiled coil</keyword>
<dbReference type="InterPro" id="IPR001660">
    <property type="entry name" value="SAM"/>
</dbReference>
<comment type="caution">
    <text evidence="11">The sequence shown here is derived from an EMBL/GenBank/DDBJ whole genome shotgun (WGS) entry which is preliminary data.</text>
</comment>
<dbReference type="SUPFAM" id="SSF52058">
    <property type="entry name" value="L domain-like"/>
    <property type="match status" value="1"/>
</dbReference>
<dbReference type="PROSITE" id="PS50105">
    <property type="entry name" value="SAM_DOMAIN"/>
    <property type="match status" value="1"/>
</dbReference>
<dbReference type="AlphaFoldDB" id="A0A401SUK9"/>
<dbReference type="STRING" id="137246.A0A401SUK9"/>
<evidence type="ECO:0000256" key="7">
    <source>
        <dbReference type="SAM" id="Coils"/>
    </source>
</evidence>
<dbReference type="PANTHER" id="PTHR48051">
    <property type="match status" value="1"/>
</dbReference>
<dbReference type="Pfam" id="PF13855">
    <property type="entry name" value="LRR_8"/>
    <property type="match status" value="1"/>
</dbReference>
<evidence type="ECO:0000259" key="9">
    <source>
        <dbReference type="PROSITE" id="PS50089"/>
    </source>
</evidence>
<dbReference type="InterPro" id="IPR050216">
    <property type="entry name" value="LRR_domain-containing"/>
</dbReference>
<feature type="domain" description="RING-type" evidence="9">
    <location>
        <begin position="699"/>
        <end position="734"/>
    </location>
</feature>
<evidence type="ECO:0000256" key="5">
    <source>
        <dbReference type="ARBA" id="ARBA00022833"/>
    </source>
</evidence>
<dbReference type="Proteomes" id="UP000287033">
    <property type="component" value="Unassembled WGS sequence"/>
</dbReference>
<dbReference type="SMART" id="SM00364">
    <property type="entry name" value="LRR_BAC"/>
    <property type="match status" value="4"/>
</dbReference>
<dbReference type="EMBL" id="BEZZ01000566">
    <property type="protein sequence ID" value="GCC34080.1"/>
    <property type="molecule type" value="Genomic_DNA"/>
</dbReference>
<keyword evidence="2" id="KW-0479">Metal-binding</keyword>
<dbReference type="InterPro" id="IPR001611">
    <property type="entry name" value="Leu-rich_rpt"/>
</dbReference>
<organism evidence="11 12">
    <name type="scientific">Chiloscyllium punctatum</name>
    <name type="common">Brownbanded bambooshark</name>
    <name type="synonym">Hemiscyllium punctatum</name>
    <dbReference type="NCBI Taxonomy" id="137246"/>
    <lineage>
        <taxon>Eukaryota</taxon>
        <taxon>Metazoa</taxon>
        <taxon>Chordata</taxon>
        <taxon>Craniata</taxon>
        <taxon>Vertebrata</taxon>
        <taxon>Chondrichthyes</taxon>
        <taxon>Elasmobranchii</taxon>
        <taxon>Galeomorphii</taxon>
        <taxon>Galeoidea</taxon>
        <taxon>Orectolobiformes</taxon>
        <taxon>Hemiscylliidae</taxon>
        <taxon>Chiloscyllium</taxon>
    </lineage>
</organism>
<reference evidence="11 12" key="1">
    <citation type="journal article" date="2018" name="Nat. Ecol. Evol.">
        <title>Shark genomes provide insights into elasmobranch evolution and the origin of vertebrates.</title>
        <authorList>
            <person name="Hara Y"/>
            <person name="Yamaguchi K"/>
            <person name="Onimaru K"/>
            <person name="Kadota M"/>
            <person name="Koyanagi M"/>
            <person name="Keeley SD"/>
            <person name="Tatsumi K"/>
            <person name="Tanaka K"/>
            <person name="Motone F"/>
            <person name="Kageyama Y"/>
            <person name="Nozu R"/>
            <person name="Adachi N"/>
            <person name="Nishimura O"/>
            <person name="Nakagawa R"/>
            <person name="Tanegashima C"/>
            <person name="Kiyatake I"/>
            <person name="Matsumoto R"/>
            <person name="Murakumo K"/>
            <person name="Nishida K"/>
            <person name="Terakita A"/>
            <person name="Kuratani S"/>
            <person name="Sato K"/>
            <person name="Hyodo S Kuraku.S."/>
        </authorList>
    </citation>
    <scope>NUCLEOTIDE SEQUENCE [LARGE SCALE GENOMIC DNA]</scope>
</reference>
<dbReference type="Pfam" id="PF00536">
    <property type="entry name" value="SAM_1"/>
    <property type="match status" value="1"/>
</dbReference>
<dbReference type="InterPro" id="IPR003591">
    <property type="entry name" value="Leu-rich_rpt_typical-subtyp"/>
</dbReference>
<feature type="coiled-coil region" evidence="7">
    <location>
        <begin position="266"/>
        <end position="399"/>
    </location>
</feature>
<evidence type="ECO:0000256" key="8">
    <source>
        <dbReference type="SAM" id="MobiDB-lite"/>
    </source>
</evidence>
<dbReference type="OMA" id="LWCSSEC"/>